<accession>A0A158E5Q8</accession>
<name>A0A158E5Q8_9BURK</name>
<dbReference type="SUPFAM" id="SSF56935">
    <property type="entry name" value="Porins"/>
    <property type="match status" value="1"/>
</dbReference>
<sequence>MNKLLITGPATTIAPTGALTLGRQTDDMLDFVAPRSSAGTEYGGTHFAHPFDIDHLNDSFQINHSVKYVSLVFPVDRDARLPLVTPHRFLYSKRMAAGSSSGTTPLNVAWIDGVSVPSATSDQIQATAGTTHRF</sequence>
<protein>
    <submittedName>
        <fullName evidence="1">Outer membrane porin</fullName>
    </submittedName>
</protein>
<dbReference type="AlphaFoldDB" id="A0A158E5Q8"/>
<evidence type="ECO:0000313" key="2">
    <source>
        <dbReference type="Proteomes" id="UP000071859"/>
    </source>
</evidence>
<evidence type="ECO:0000313" key="1">
    <source>
        <dbReference type="EMBL" id="SAL02202.1"/>
    </source>
</evidence>
<dbReference type="EMBL" id="FCOX02000048">
    <property type="protein sequence ID" value="SAL02202.1"/>
    <property type="molecule type" value="Genomic_DNA"/>
</dbReference>
<reference evidence="1" key="1">
    <citation type="submission" date="2016-01" db="EMBL/GenBank/DDBJ databases">
        <authorList>
            <person name="Peeters C."/>
        </authorList>
    </citation>
    <scope>NUCLEOTIDE SEQUENCE</scope>
    <source>
        <strain evidence="1">LMG 29321</strain>
    </source>
</reference>
<proteinExistence type="predicted"/>
<organism evidence="1 2">
    <name type="scientific">Caballeronia calidae</name>
    <dbReference type="NCBI Taxonomy" id="1777139"/>
    <lineage>
        <taxon>Bacteria</taxon>
        <taxon>Pseudomonadati</taxon>
        <taxon>Pseudomonadota</taxon>
        <taxon>Betaproteobacteria</taxon>
        <taxon>Burkholderiales</taxon>
        <taxon>Burkholderiaceae</taxon>
        <taxon>Caballeronia</taxon>
    </lineage>
</organism>
<comment type="caution">
    <text evidence="1">The sequence shown here is derived from an EMBL/GenBank/DDBJ whole genome shotgun (WGS) entry which is preliminary data.</text>
</comment>
<gene>
    <name evidence="1" type="ORF">AWB78_06293</name>
</gene>
<dbReference type="Proteomes" id="UP000071859">
    <property type="component" value="Unassembled WGS sequence"/>
</dbReference>
<keyword evidence="2" id="KW-1185">Reference proteome</keyword>